<evidence type="ECO:0000256" key="1">
    <source>
        <dbReference type="SAM" id="SignalP"/>
    </source>
</evidence>
<dbReference type="InParanoid" id="A0A078AGH3"/>
<dbReference type="Proteomes" id="UP000039865">
    <property type="component" value="Unassembled WGS sequence"/>
</dbReference>
<dbReference type="AlphaFoldDB" id="A0A078AGH3"/>
<gene>
    <name evidence="2" type="primary">Contig16198.g17258</name>
    <name evidence="2" type="ORF">STYLEM_9922</name>
</gene>
<evidence type="ECO:0000313" key="3">
    <source>
        <dbReference type="Proteomes" id="UP000039865"/>
    </source>
</evidence>
<organism evidence="2 3">
    <name type="scientific">Stylonychia lemnae</name>
    <name type="common">Ciliate</name>
    <dbReference type="NCBI Taxonomy" id="5949"/>
    <lineage>
        <taxon>Eukaryota</taxon>
        <taxon>Sar</taxon>
        <taxon>Alveolata</taxon>
        <taxon>Ciliophora</taxon>
        <taxon>Intramacronucleata</taxon>
        <taxon>Spirotrichea</taxon>
        <taxon>Stichotrichia</taxon>
        <taxon>Sporadotrichida</taxon>
        <taxon>Oxytrichidae</taxon>
        <taxon>Stylonychinae</taxon>
        <taxon>Stylonychia</taxon>
    </lineage>
</organism>
<dbReference type="PANTHER" id="PTHR36519">
    <property type="entry name" value="FIP (FUNGUS-INDUCED PROTEIN) RELATED-RELATED"/>
    <property type="match status" value="1"/>
</dbReference>
<evidence type="ECO:0008006" key="4">
    <source>
        <dbReference type="Google" id="ProtNLM"/>
    </source>
</evidence>
<feature type="signal peptide" evidence="1">
    <location>
        <begin position="1"/>
        <end position="19"/>
    </location>
</feature>
<keyword evidence="3" id="KW-1185">Reference proteome</keyword>
<name>A0A078AGH3_STYLE</name>
<dbReference type="OrthoDB" id="2159356at2759"/>
<sequence length="309" mass="33783">MRKLSLTLLTLAVVGFVSAENPFRSIFSTKKVASAPTKCDAGICAEGNHCNEFGYCVSGSPNKNAFGPISTLDVCGPKHDNQECPSGKKCTEFGVCITDTQPAKAVPSCKLNNDCASDHHCNEFHYCIPGSPKQITPMEKCGKQRTEQPDFKCPEGSHCNEFGWCIGKPTSKTDDPPVPTKCQLHSDCKSSQHCNEFHWCIPGAPSFESINKCQSHRDCPAQHKCSEFNVCISGAPFEVAKCQANNDCESAHHCNEFHFCIPGTPITSDGIHCKASSECASDHHCNEFHFCIQGAPKQHSVLSFFQKLF</sequence>
<proteinExistence type="predicted"/>
<accession>A0A078AGH3</accession>
<reference evidence="2 3" key="1">
    <citation type="submission" date="2014-06" db="EMBL/GenBank/DDBJ databases">
        <authorList>
            <person name="Swart Estienne"/>
        </authorList>
    </citation>
    <scope>NUCLEOTIDE SEQUENCE [LARGE SCALE GENOMIC DNA]</scope>
    <source>
        <strain evidence="2 3">130c</strain>
    </source>
</reference>
<protein>
    <recommendedName>
        <fullName evidence="4">Dickkopf N-terminal cysteine-rich domain-containing protein</fullName>
    </recommendedName>
</protein>
<keyword evidence="1" id="KW-0732">Signal</keyword>
<feature type="chain" id="PRO_5001729431" description="Dickkopf N-terminal cysteine-rich domain-containing protein" evidence="1">
    <location>
        <begin position="20"/>
        <end position="309"/>
    </location>
</feature>
<dbReference type="EMBL" id="CCKQ01009436">
    <property type="protein sequence ID" value="CDW80916.1"/>
    <property type="molecule type" value="Genomic_DNA"/>
</dbReference>
<dbReference type="PANTHER" id="PTHR36519:SF9">
    <property type="entry name" value="EB DOMAIN-CONTAINING PROTEIN-RELATED"/>
    <property type="match status" value="1"/>
</dbReference>
<evidence type="ECO:0000313" key="2">
    <source>
        <dbReference type="EMBL" id="CDW80916.1"/>
    </source>
</evidence>